<dbReference type="Proteomes" id="UP000197138">
    <property type="component" value="Unassembled WGS sequence"/>
</dbReference>
<evidence type="ECO:0000313" key="3">
    <source>
        <dbReference type="Proteomes" id="UP000197138"/>
    </source>
</evidence>
<dbReference type="Proteomes" id="UP000233551">
    <property type="component" value="Unassembled WGS sequence"/>
</dbReference>
<gene>
    <name evidence="1" type="ORF">CDL15_Pgr026821</name>
    <name evidence="2" type="ORF">CRG98_016206</name>
</gene>
<evidence type="ECO:0000313" key="2">
    <source>
        <dbReference type="EMBL" id="PKI63401.1"/>
    </source>
</evidence>
<keyword evidence="4" id="KW-1185">Reference proteome</keyword>
<sequence>MEKNRTDKSLNGNCYIPLNHCPLGISSAVATLSPPRLGLPILGQRNQIRPQKMDPISASSDLSLHSLRSSSGKAQIVPGKANRGVIDWVHMPGQATRSTATGEHKASQKITHEHPDELYIILQLSDTMPNFDPLEPHQ</sequence>
<accession>A0A218WLJ3</accession>
<comment type="caution">
    <text evidence="1">The sequence shown here is derived from an EMBL/GenBank/DDBJ whole genome shotgun (WGS) entry which is preliminary data.</text>
</comment>
<reference evidence="3" key="1">
    <citation type="journal article" date="2017" name="Plant J.">
        <title>The pomegranate (Punica granatum L.) genome and the genomics of punicalagin biosynthesis.</title>
        <authorList>
            <person name="Qin G."/>
            <person name="Xu C."/>
            <person name="Ming R."/>
            <person name="Tang H."/>
            <person name="Guyot R."/>
            <person name="Kramer E.M."/>
            <person name="Hu Y."/>
            <person name="Yi X."/>
            <person name="Qi Y."/>
            <person name="Xu X."/>
            <person name="Gao Z."/>
            <person name="Pan H."/>
            <person name="Jian J."/>
            <person name="Tian Y."/>
            <person name="Yue Z."/>
            <person name="Xu Y."/>
        </authorList>
    </citation>
    <scope>NUCLEOTIDE SEQUENCE [LARGE SCALE GENOMIC DNA]</scope>
    <source>
        <strain evidence="3">cv. Dabenzi</strain>
    </source>
</reference>
<dbReference type="EMBL" id="MTKT01003950">
    <property type="protein sequence ID" value="OWM73717.1"/>
    <property type="molecule type" value="Genomic_DNA"/>
</dbReference>
<proteinExistence type="predicted"/>
<evidence type="ECO:0000313" key="4">
    <source>
        <dbReference type="Proteomes" id="UP000233551"/>
    </source>
</evidence>
<reference evidence="2 4" key="3">
    <citation type="submission" date="2017-11" db="EMBL/GenBank/DDBJ databases">
        <title>De-novo sequencing of pomegranate (Punica granatum L.) genome.</title>
        <authorList>
            <person name="Akparov Z."/>
            <person name="Amiraslanov A."/>
            <person name="Hajiyeva S."/>
            <person name="Abbasov M."/>
            <person name="Kaur K."/>
            <person name="Hamwieh A."/>
            <person name="Solovyev V."/>
            <person name="Salamov A."/>
            <person name="Braich B."/>
            <person name="Kosarev P."/>
            <person name="Mahmoud A."/>
            <person name="Hajiyev E."/>
            <person name="Babayeva S."/>
            <person name="Izzatullayeva V."/>
            <person name="Mammadov A."/>
            <person name="Mammadov A."/>
            <person name="Sharifova S."/>
            <person name="Ojaghi J."/>
            <person name="Eynullazada K."/>
            <person name="Bayramov B."/>
            <person name="Abdulazimova A."/>
            <person name="Shahmuradov I."/>
        </authorList>
    </citation>
    <scope>NUCLEOTIDE SEQUENCE [LARGE SCALE GENOMIC DNA]</scope>
    <source>
        <strain evidence="2">AG2017</strain>
        <strain evidence="4">cv. AG2017</strain>
        <tissue evidence="2">Leaf</tissue>
    </source>
</reference>
<dbReference type="AlphaFoldDB" id="A0A218WLJ3"/>
<reference evidence="1" key="2">
    <citation type="submission" date="2017-06" db="EMBL/GenBank/DDBJ databases">
        <title>The pomegranate genome and the genomics of punicalagin biosynthesis.</title>
        <authorList>
            <person name="Xu C."/>
        </authorList>
    </citation>
    <scope>NUCLEOTIDE SEQUENCE [LARGE SCALE GENOMIC DNA]</scope>
    <source>
        <tissue evidence="1">Fresh leaf</tissue>
    </source>
</reference>
<organism evidence="1 3">
    <name type="scientific">Punica granatum</name>
    <name type="common">Pomegranate</name>
    <dbReference type="NCBI Taxonomy" id="22663"/>
    <lineage>
        <taxon>Eukaryota</taxon>
        <taxon>Viridiplantae</taxon>
        <taxon>Streptophyta</taxon>
        <taxon>Embryophyta</taxon>
        <taxon>Tracheophyta</taxon>
        <taxon>Spermatophyta</taxon>
        <taxon>Magnoliopsida</taxon>
        <taxon>eudicotyledons</taxon>
        <taxon>Gunneridae</taxon>
        <taxon>Pentapetalae</taxon>
        <taxon>rosids</taxon>
        <taxon>malvids</taxon>
        <taxon>Myrtales</taxon>
        <taxon>Lythraceae</taxon>
        <taxon>Punica</taxon>
    </lineage>
</organism>
<evidence type="ECO:0000313" key="1">
    <source>
        <dbReference type="EMBL" id="OWM73717.1"/>
    </source>
</evidence>
<dbReference type="EMBL" id="PGOL01000889">
    <property type="protein sequence ID" value="PKI63401.1"/>
    <property type="molecule type" value="Genomic_DNA"/>
</dbReference>
<protein>
    <submittedName>
        <fullName evidence="1">Uncharacterized protein</fullName>
    </submittedName>
</protein>
<name>A0A218WLJ3_PUNGR</name>